<reference evidence="2" key="1">
    <citation type="journal article" date="2021" name="Proc. Natl. Acad. Sci. U.S.A.">
        <title>A Catalog of Tens of Thousands of Viruses from Human Metagenomes Reveals Hidden Associations with Chronic Diseases.</title>
        <authorList>
            <person name="Tisza M.J."/>
            <person name="Buck C.B."/>
        </authorList>
    </citation>
    <scope>NUCLEOTIDE SEQUENCE</scope>
    <source>
        <strain evidence="2">Ctr8v12</strain>
    </source>
</reference>
<organism evidence="2">
    <name type="scientific">Siphoviridae sp. ctr8v12</name>
    <dbReference type="NCBI Taxonomy" id="2825685"/>
    <lineage>
        <taxon>Viruses</taxon>
        <taxon>Duplodnaviria</taxon>
        <taxon>Heunggongvirae</taxon>
        <taxon>Uroviricota</taxon>
        <taxon>Caudoviricetes</taxon>
    </lineage>
</organism>
<dbReference type="InterPro" id="IPR019096">
    <property type="entry name" value="YopX_protein"/>
</dbReference>
<dbReference type="Gene3D" id="2.30.30.290">
    <property type="entry name" value="YopX-like domains"/>
    <property type="match status" value="1"/>
</dbReference>
<evidence type="ECO:0000259" key="1">
    <source>
        <dbReference type="Pfam" id="PF09643"/>
    </source>
</evidence>
<proteinExistence type="predicted"/>
<name>A0A8S5QF85_9CAUD</name>
<protein>
    <submittedName>
        <fullName evidence="2">YopX protein</fullName>
    </submittedName>
</protein>
<dbReference type="Pfam" id="PF09643">
    <property type="entry name" value="YopX"/>
    <property type="match status" value="1"/>
</dbReference>
<sequence>MSREIKFRGKRVKMDDPLERWIEGSCVEYTNIRDEKVVRIMSKSGYQNEVYPETVGQFTGLYDKNDKEIYESDILRFYHNNEEYICVVGWNYEVGAWCIRFKDEVYVGTRPLGLWLCDYKLEIIGNIYDNK</sequence>
<accession>A0A8S5QF85</accession>
<dbReference type="InterPro" id="IPR023385">
    <property type="entry name" value="YopX-like_C"/>
</dbReference>
<feature type="domain" description="YopX protein" evidence="1">
    <location>
        <begin position="19"/>
        <end position="130"/>
    </location>
</feature>
<dbReference type="EMBL" id="BK015649">
    <property type="protein sequence ID" value="DAE17942.1"/>
    <property type="molecule type" value="Genomic_DNA"/>
</dbReference>
<evidence type="ECO:0000313" key="2">
    <source>
        <dbReference type="EMBL" id="DAE17942.1"/>
    </source>
</evidence>
<dbReference type="SUPFAM" id="SSF159006">
    <property type="entry name" value="YopX-like"/>
    <property type="match status" value="1"/>
</dbReference>